<organism evidence="6 7">
    <name type="scientific">Promicromonospora citrea</name>
    <dbReference type="NCBI Taxonomy" id="43677"/>
    <lineage>
        <taxon>Bacteria</taxon>
        <taxon>Bacillati</taxon>
        <taxon>Actinomycetota</taxon>
        <taxon>Actinomycetes</taxon>
        <taxon>Micrococcales</taxon>
        <taxon>Promicromonosporaceae</taxon>
        <taxon>Promicromonospora</taxon>
    </lineage>
</organism>
<keyword evidence="1" id="KW-0808">Transferase</keyword>
<evidence type="ECO:0000313" key="6">
    <source>
        <dbReference type="EMBL" id="GGM44735.1"/>
    </source>
</evidence>
<dbReference type="PANTHER" id="PTHR24421">
    <property type="entry name" value="NITRATE/NITRITE SENSOR PROTEIN NARX-RELATED"/>
    <property type="match status" value="1"/>
</dbReference>
<reference evidence="6" key="2">
    <citation type="submission" date="2020-09" db="EMBL/GenBank/DDBJ databases">
        <authorList>
            <person name="Sun Q."/>
            <person name="Ohkuma M."/>
        </authorList>
    </citation>
    <scope>NUCLEOTIDE SEQUENCE</scope>
    <source>
        <strain evidence="6">JCM 3051</strain>
    </source>
</reference>
<evidence type="ECO:0000259" key="4">
    <source>
        <dbReference type="SMART" id="SM00065"/>
    </source>
</evidence>
<proteinExistence type="predicted"/>
<feature type="domain" description="GAF" evidence="4">
    <location>
        <begin position="166"/>
        <end position="313"/>
    </location>
</feature>
<dbReference type="SUPFAM" id="SSF55781">
    <property type="entry name" value="GAF domain-like"/>
    <property type="match status" value="2"/>
</dbReference>
<sequence>MGQTRANVELLLEAMAPIGRGLDLETTLRQIVTTAAGLVDARYAALGVLGDDGTIVRFLTAGLSSDQVRGIGERPASVGLLADRSSDRSTLGVPLQTHGAVFGNLYLAEKCGGGRFTTADRRTIEVLAANAGVAIENATLHDEALLRERSARANDDVSRAALTGAPPQDVLRLIADHAREVAMADLAVVAVPEPGADGLVVAAAAGAGSHRASGMRLVPSGTFTRTVLASGAPLVSTEATAAERVQLAFGARAEIGPIAAVPIGEHPGARGAVVAARHTDAAPFSSAIIETVQQFSARTAVALEAAQRRADAERLAVMHDRERIARDLHDLVVQRLFATGLALHAFGRQLGPETTTRVEQMVDDIDETIALIRTTVHWLRSGSTTRQAGVRTRVLAEAEVAAATLGFSPRVRFDGPVDTSVPPDIAEHVLAVVREALSNVARHAQAHQVGLRLAVKDDVLLTVTDDGHGIPPKTSWSGLRNLGGRAADLGGSLRVRPAPGGGTRLEWRVPLPDR</sequence>
<evidence type="ECO:0000256" key="3">
    <source>
        <dbReference type="ARBA" id="ARBA00023012"/>
    </source>
</evidence>
<keyword evidence="7" id="KW-1185">Reference proteome</keyword>
<dbReference type="SMART" id="SM00387">
    <property type="entry name" value="HATPase_c"/>
    <property type="match status" value="1"/>
</dbReference>
<keyword evidence="2 6" id="KW-0418">Kinase</keyword>
<gene>
    <name evidence="6" type="ORF">GCM10010102_45200</name>
</gene>
<dbReference type="InterPro" id="IPR050482">
    <property type="entry name" value="Sensor_HK_TwoCompSys"/>
</dbReference>
<dbReference type="RefSeq" id="WP_171107033.1">
    <property type="nucleotide sequence ID" value="NZ_BMPT01000033.1"/>
</dbReference>
<protein>
    <submittedName>
        <fullName evidence="6">Histidine kinase</fullName>
    </submittedName>
</protein>
<accession>A0A8H9GQC2</accession>
<dbReference type="EMBL" id="BMPT01000033">
    <property type="protein sequence ID" value="GGM44735.1"/>
    <property type="molecule type" value="Genomic_DNA"/>
</dbReference>
<dbReference type="GO" id="GO:0046983">
    <property type="term" value="F:protein dimerization activity"/>
    <property type="evidence" value="ECO:0007669"/>
    <property type="project" value="InterPro"/>
</dbReference>
<dbReference type="SUPFAM" id="SSF55874">
    <property type="entry name" value="ATPase domain of HSP90 chaperone/DNA topoisomerase II/histidine kinase"/>
    <property type="match status" value="1"/>
</dbReference>
<feature type="domain" description="Histidine kinase/HSP90-like ATPase" evidence="5">
    <location>
        <begin position="424"/>
        <end position="513"/>
    </location>
</feature>
<dbReference type="Gene3D" id="1.20.5.1930">
    <property type="match status" value="1"/>
</dbReference>
<name>A0A8H9GQC2_9MICO</name>
<dbReference type="GO" id="GO:0000155">
    <property type="term" value="F:phosphorelay sensor kinase activity"/>
    <property type="evidence" value="ECO:0007669"/>
    <property type="project" value="InterPro"/>
</dbReference>
<dbReference type="PANTHER" id="PTHR24421:SF56">
    <property type="entry name" value="OXYGEN SENSOR HISTIDINE KINASE RESPONSE REGULATOR DOST"/>
    <property type="match status" value="1"/>
</dbReference>
<keyword evidence="3" id="KW-0902">Two-component regulatory system</keyword>
<dbReference type="Pfam" id="PF02518">
    <property type="entry name" value="HATPase_c"/>
    <property type="match status" value="1"/>
</dbReference>
<dbReference type="GO" id="GO:0016020">
    <property type="term" value="C:membrane"/>
    <property type="evidence" value="ECO:0007669"/>
    <property type="project" value="InterPro"/>
</dbReference>
<dbReference type="SMART" id="SM00065">
    <property type="entry name" value="GAF"/>
    <property type="match status" value="2"/>
</dbReference>
<dbReference type="InterPro" id="IPR011712">
    <property type="entry name" value="Sig_transdc_His_kin_sub3_dim/P"/>
</dbReference>
<feature type="domain" description="GAF" evidence="4">
    <location>
        <begin position="23"/>
        <end position="145"/>
    </location>
</feature>
<dbReference type="CDD" id="cd16917">
    <property type="entry name" value="HATPase_UhpB-NarQ-NarX-like"/>
    <property type="match status" value="1"/>
</dbReference>
<dbReference type="AlphaFoldDB" id="A0A8H9GQC2"/>
<comment type="caution">
    <text evidence="6">The sequence shown here is derived from an EMBL/GenBank/DDBJ whole genome shotgun (WGS) entry which is preliminary data.</text>
</comment>
<dbReference type="Pfam" id="PF01590">
    <property type="entry name" value="GAF"/>
    <property type="match status" value="1"/>
</dbReference>
<dbReference type="Pfam" id="PF07730">
    <property type="entry name" value="HisKA_3"/>
    <property type="match status" value="1"/>
</dbReference>
<dbReference type="InterPro" id="IPR029016">
    <property type="entry name" value="GAF-like_dom_sf"/>
</dbReference>
<dbReference type="Pfam" id="PF13185">
    <property type="entry name" value="GAF_2"/>
    <property type="match status" value="1"/>
</dbReference>
<evidence type="ECO:0000256" key="1">
    <source>
        <dbReference type="ARBA" id="ARBA00022679"/>
    </source>
</evidence>
<dbReference type="Gene3D" id="3.30.565.10">
    <property type="entry name" value="Histidine kinase-like ATPase, C-terminal domain"/>
    <property type="match status" value="1"/>
</dbReference>
<evidence type="ECO:0000256" key="2">
    <source>
        <dbReference type="ARBA" id="ARBA00022777"/>
    </source>
</evidence>
<dbReference type="Gene3D" id="3.30.450.40">
    <property type="match status" value="3"/>
</dbReference>
<evidence type="ECO:0000259" key="5">
    <source>
        <dbReference type="SMART" id="SM00387"/>
    </source>
</evidence>
<evidence type="ECO:0000313" key="7">
    <source>
        <dbReference type="Proteomes" id="UP000655589"/>
    </source>
</evidence>
<dbReference type="InterPro" id="IPR036890">
    <property type="entry name" value="HATPase_C_sf"/>
</dbReference>
<reference evidence="6" key="1">
    <citation type="journal article" date="2014" name="Int. J. Syst. Evol. Microbiol.">
        <title>Complete genome sequence of Corynebacterium casei LMG S-19264T (=DSM 44701T), isolated from a smear-ripened cheese.</title>
        <authorList>
            <consortium name="US DOE Joint Genome Institute (JGI-PGF)"/>
            <person name="Walter F."/>
            <person name="Albersmeier A."/>
            <person name="Kalinowski J."/>
            <person name="Ruckert C."/>
        </authorList>
    </citation>
    <scope>NUCLEOTIDE SEQUENCE</scope>
    <source>
        <strain evidence="6">JCM 3051</strain>
    </source>
</reference>
<dbReference type="InterPro" id="IPR003594">
    <property type="entry name" value="HATPase_dom"/>
</dbReference>
<dbReference type="InterPro" id="IPR003018">
    <property type="entry name" value="GAF"/>
</dbReference>
<dbReference type="Proteomes" id="UP000655589">
    <property type="component" value="Unassembled WGS sequence"/>
</dbReference>